<accession>A0A165FPA1</accession>
<dbReference type="AlphaFoldDB" id="A0A165FPA1"/>
<evidence type="ECO:0000313" key="1">
    <source>
        <dbReference type="EMBL" id="KZV89314.1"/>
    </source>
</evidence>
<proteinExistence type="predicted"/>
<organism evidence="1 2">
    <name type="scientific">Exidia glandulosa HHB12029</name>
    <dbReference type="NCBI Taxonomy" id="1314781"/>
    <lineage>
        <taxon>Eukaryota</taxon>
        <taxon>Fungi</taxon>
        <taxon>Dikarya</taxon>
        <taxon>Basidiomycota</taxon>
        <taxon>Agaricomycotina</taxon>
        <taxon>Agaricomycetes</taxon>
        <taxon>Auriculariales</taxon>
        <taxon>Exidiaceae</taxon>
        <taxon>Exidia</taxon>
    </lineage>
</organism>
<reference evidence="1 2" key="1">
    <citation type="journal article" date="2016" name="Mol. Biol. Evol.">
        <title>Comparative Genomics of Early-Diverging Mushroom-Forming Fungi Provides Insights into the Origins of Lignocellulose Decay Capabilities.</title>
        <authorList>
            <person name="Nagy L.G."/>
            <person name="Riley R."/>
            <person name="Tritt A."/>
            <person name="Adam C."/>
            <person name="Daum C."/>
            <person name="Floudas D."/>
            <person name="Sun H."/>
            <person name="Yadav J.S."/>
            <person name="Pangilinan J."/>
            <person name="Larsson K.H."/>
            <person name="Matsuura K."/>
            <person name="Barry K."/>
            <person name="Labutti K."/>
            <person name="Kuo R."/>
            <person name="Ohm R.A."/>
            <person name="Bhattacharya S.S."/>
            <person name="Shirouzu T."/>
            <person name="Yoshinaga Y."/>
            <person name="Martin F.M."/>
            <person name="Grigoriev I.V."/>
            <person name="Hibbett D.S."/>
        </authorList>
    </citation>
    <scope>NUCLEOTIDE SEQUENCE [LARGE SCALE GENOMIC DNA]</scope>
    <source>
        <strain evidence="1 2">HHB12029</strain>
    </source>
</reference>
<protein>
    <submittedName>
        <fullName evidence="1">Uncharacterized protein</fullName>
    </submittedName>
</protein>
<keyword evidence="2" id="KW-1185">Reference proteome</keyword>
<name>A0A165FPA1_EXIGL</name>
<gene>
    <name evidence="1" type="ORF">EXIGLDRAFT_149032</name>
</gene>
<dbReference type="Proteomes" id="UP000077266">
    <property type="component" value="Unassembled WGS sequence"/>
</dbReference>
<evidence type="ECO:0000313" key="2">
    <source>
        <dbReference type="Proteomes" id="UP000077266"/>
    </source>
</evidence>
<dbReference type="InParanoid" id="A0A165FPA1"/>
<dbReference type="EMBL" id="KV426076">
    <property type="protein sequence ID" value="KZV89314.1"/>
    <property type="molecule type" value="Genomic_DNA"/>
</dbReference>
<sequence length="221" mass="25222">MDQHIYDATDRYYPAWQPFEVPSPVDATLRMILVSNQDANRLLPSIWDLIATEKDGGQYDILITTDALAASLCAISRHTESADYLVTLFFAPVTFRDLITQMYFIWPRQSGDISLVFQLPGLALLRLCSHIMELRPLWWIEGLNLLSHEDENLEVTYFWYDPVSVSEIQNYAAAITEECLRRGPCYDCPLAVGPLAFDISLRTFSVNPFGVYPIVDTEEDD</sequence>